<dbReference type="AlphaFoldDB" id="A0A843UMA0"/>
<name>A0A843UMA0_COLES</name>
<sequence>MWATRGLTPTCQFSRLYVHPRAAPSAHPLSLLPQLRALVFLKVLTGIEEWLVDRGMRGVAELREETSRRGAIRDRIRVSAGFKAGELGVNIVISGMADRRDWGGGGDDPEESTQRMIERIWESLTDIRARMDQQAPIPPVAVPPGEGEAVPVAPVLPRVEVKSRLLWTFSLAVHVGDKGVDANLSVQQVSKSGWLIVGRAASPNCARKRCGVVQFAWELAEGLA</sequence>
<keyword evidence="2" id="KW-1185">Reference proteome</keyword>
<evidence type="ECO:0000313" key="1">
    <source>
        <dbReference type="EMBL" id="MQL82123.1"/>
    </source>
</evidence>
<accession>A0A843UMA0</accession>
<protein>
    <submittedName>
        <fullName evidence="1">Uncharacterized protein</fullName>
    </submittedName>
</protein>
<dbReference type="Proteomes" id="UP000652761">
    <property type="component" value="Unassembled WGS sequence"/>
</dbReference>
<comment type="caution">
    <text evidence="1">The sequence shown here is derived from an EMBL/GenBank/DDBJ whole genome shotgun (WGS) entry which is preliminary data.</text>
</comment>
<proteinExistence type="predicted"/>
<organism evidence="1 2">
    <name type="scientific">Colocasia esculenta</name>
    <name type="common">Wild taro</name>
    <name type="synonym">Arum esculentum</name>
    <dbReference type="NCBI Taxonomy" id="4460"/>
    <lineage>
        <taxon>Eukaryota</taxon>
        <taxon>Viridiplantae</taxon>
        <taxon>Streptophyta</taxon>
        <taxon>Embryophyta</taxon>
        <taxon>Tracheophyta</taxon>
        <taxon>Spermatophyta</taxon>
        <taxon>Magnoliopsida</taxon>
        <taxon>Liliopsida</taxon>
        <taxon>Araceae</taxon>
        <taxon>Aroideae</taxon>
        <taxon>Colocasieae</taxon>
        <taxon>Colocasia</taxon>
    </lineage>
</organism>
<dbReference type="EMBL" id="NMUH01000610">
    <property type="protein sequence ID" value="MQL82123.1"/>
    <property type="molecule type" value="Genomic_DNA"/>
</dbReference>
<evidence type="ECO:0000313" key="2">
    <source>
        <dbReference type="Proteomes" id="UP000652761"/>
    </source>
</evidence>
<gene>
    <name evidence="1" type="ORF">Taro_014590</name>
</gene>
<reference evidence="1" key="1">
    <citation type="submission" date="2017-07" db="EMBL/GenBank/DDBJ databases">
        <title>Taro Niue Genome Assembly and Annotation.</title>
        <authorList>
            <person name="Atibalentja N."/>
            <person name="Keating K."/>
            <person name="Fields C.J."/>
        </authorList>
    </citation>
    <scope>NUCLEOTIDE SEQUENCE</scope>
    <source>
        <strain evidence="1">Niue_2</strain>
        <tissue evidence="1">Leaf</tissue>
    </source>
</reference>